<evidence type="ECO:0000256" key="1">
    <source>
        <dbReference type="SAM" id="MobiDB-lite"/>
    </source>
</evidence>
<dbReference type="OrthoDB" id="3253083at2759"/>
<organism evidence="2 3">
    <name type="scientific">Pycnoporus cinnabarinus</name>
    <name type="common">Cinnabar-red polypore</name>
    <name type="synonym">Trametes cinnabarina</name>
    <dbReference type="NCBI Taxonomy" id="5643"/>
    <lineage>
        <taxon>Eukaryota</taxon>
        <taxon>Fungi</taxon>
        <taxon>Dikarya</taxon>
        <taxon>Basidiomycota</taxon>
        <taxon>Agaricomycotina</taxon>
        <taxon>Agaricomycetes</taxon>
        <taxon>Polyporales</taxon>
        <taxon>Polyporaceae</taxon>
        <taxon>Trametes</taxon>
    </lineage>
</organism>
<evidence type="ECO:0000313" key="2">
    <source>
        <dbReference type="EMBL" id="CDO75474.1"/>
    </source>
</evidence>
<comment type="caution">
    <text evidence="2">The sequence shown here is derived from an EMBL/GenBank/DDBJ whole genome shotgun (WGS) entry which is preliminary data.</text>
</comment>
<dbReference type="EMBL" id="CCBP010000274">
    <property type="protein sequence ID" value="CDO75474.1"/>
    <property type="molecule type" value="Genomic_DNA"/>
</dbReference>
<protein>
    <submittedName>
        <fullName evidence="2">Uncharacterized protein</fullName>
    </submittedName>
</protein>
<feature type="compositionally biased region" description="Basic residues" evidence="1">
    <location>
        <begin position="81"/>
        <end position="94"/>
    </location>
</feature>
<keyword evidence="3" id="KW-1185">Reference proteome</keyword>
<name>A0A060STC1_PYCCI</name>
<accession>A0A060STC1</accession>
<dbReference type="Proteomes" id="UP000029665">
    <property type="component" value="Unassembled WGS sequence"/>
</dbReference>
<dbReference type="OMA" id="YSAHKHE"/>
<evidence type="ECO:0000313" key="3">
    <source>
        <dbReference type="Proteomes" id="UP000029665"/>
    </source>
</evidence>
<feature type="compositionally biased region" description="Polar residues" evidence="1">
    <location>
        <begin position="63"/>
        <end position="76"/>
    </location>
</feature>
<proteinExistence type="predicted"/>
<gene>
    <name evidence="2" type="ORF">BN946_scf184935.g10</name>
</gene>
<dbReference type="AlphaFoldDB" id="A0A060STC1"/>
<sequence>MLSITSSLEGAQQTSLKPYVAHILAKMLDDQLFHILPHSRTNAQNPSILPREVFVTDGHEPSSALQASTSDATGQLSAGAPKKKGRPSKRDKVRKAKEALASLERYIDRSYVALPEQPALLQMEPDHPTADSWPFHTAHTLFAQAPTGSLENYFARKTELLAAIHSAAPGGSQEEAALRRANEAVLARLKQIDEMAAEKGLEVGGEGGDKTGLARVEKAVEELRRSVGLGASGGILGLLEGAGIDGVSSR</sequence>
<dbReference type="STRING" id="5643.A0A060STC1"/>
<reference evidence="2" key="1">
    <citation type="submission" date="2014-01" db="EMBL/GenBank/DDBJ databases">
        <title>The genome of the white-rot fungus Pycnoporus cinnabarinus: a basidiomycete model with a versatile arsenal for lignocellulosic biomass breakdown.</title>
        <authorList>
            <person name="Levasseur A."/>
            <person name="Lomascolo A."/>
            <person name="Ruiz-Duenas F.J."/>
            <person name="Uzan E."/>
            <person name="Piumi F."/>
            <person name="Kues U."/>
            <person name="Ram A.F.J."/>
            <person name="Murat C."/>
            <person name="Haon M."/>
            <person name="Benoit I."/>
            <person name="Arfi Y."/>
            <person name="Chevret D."/>
            <person name="Drula E."/>
            <person name="Kwon M.J."/>
            <person name="Gouret P."/>
            <person name="Lesage-Meessen L."/>
            <person name="Lombard V."/>
            <person name="Mariette J."/>
            <person name="Noirot C."/>
            <person name="Park J."/>
            <person name="Patyshakuliyeva A."/>
            <person name="Wieneger R.A.B."/>
            <person name="Wosten H.A.B."/>
            <person name="Martin F."/>
            <person name="Coutinho P.M."/>
            <person name="de Vries R."/>
            <person name="Martinez A.T."/>
            <person name="Klopp C."/>
            <person name="Pontarotti P."/>
            <person name="Henrissat B."/>
            <person name="Record E."/>
        </authorList>
    </citation>
    <scope>NUCLEOTIDE SEQUENCE [LARGE SCALE GENOMIC DNA]</scope>
    <source>
        <strain evidence="2">BRFM137</strain>
    </source>
</reference>
<feature type="region of interest" description="Disordered" evidence="1">
    <location>
        <begin position="59"/>
        <end position="94"/>
    </location>
</feature>
<dbReference type="HOGENOM" id="CLU_059053_0_0_1"/>